<reference evidence="1" key="2">
    <citation type="journal article" date="2015" name="Data Brief">
        <title>Shoot transcriptome of the giant reed, Arundo donax.</title>
        <authorList>
            <person name="Barrero R.A."/>
            <person name="Guerrero F.D."/>
            <person name="Moolhuijzen P."/>
            <person name="Goolsby J.A."/>
            <person name="Tidwell J."/>
            <person name="Bellgard S.E."/>
            <person name="Bellgard M.I."/>
        </authorList>
    </citation>
    <scope>NUCLEOTIDE SEQUENCE</scope>
    <source>
        <tissue evidence="1">Shoot tissue taken approximately 20 cm above the soil surface</tissue>
    </source>
</reference>
<name>A0A0A8Z9K4_ARUDO</name>
<organism evidence="1">
    <name type="scientific">Arundo donax</name>
    <name type="common">Giant reed</name>
    <name type="synonym">Donax arundinaceus</name>
    <dbReference type="NCBI Taxonomy" id="35708"/>
    <lineage>
        <taxon>Eukaryota</taxon>
        <taxon>Viridiplantae</taxon>
        <taxon>Streptophyta</taxon>
        <taxon>Embryophyta</taxon>
        <taxon>Tracheophyta</taxon>
        <taxon>Spermatophyta</taxon>
        <taxon>Magnoliopsida</taxon>
        <taxon>Liliopsida</taxon>
        <taxon>Poales</taxon>
        <taxon>Poaceae</taxon>
        <taxon>PACMAD clade</taxon>
        <taxon>Arundinoideae</taxon>
        <taxon>Arundineae</taxon>
        <taxon>Arundo</taxon>
    </lineage>
</organism>
<reference evidence="1" key="1">
    <citation type="submission" date="2014-09" db="EMBL/GenBank/DDBJ databases">
        <authorList>
            <person name="Magalhaes I.L.F."/>
            <person name="Oliveira U."/>
            <person name="Santos F.R."/>
            <person name="Vidigal T.H.D.A."/>
            <person name="Brescovit A.D."/>
            <person name="Santos A.J."/>
        </authorList>
    </citation>
    <scope>NUCLEOTIDE SEQUENCE</scope>
    <source>
        <tissue evidence="1">Shoot tissue taken approximately 20 cm above the soil surface</tissue>
    </source>
</reference>
<proteinExistence type="predicted"/>
<dbReference type="AlphaFoldDB" id="A0A0A8Z9K4"/>
<protein>
    <submittedName>
        <fullName evidence="1">Uncharacterized protein</fullName>
    </submittedName>
</protein>
<evidence type="ECO:0000313" key="1">
    <source>
        <dbReference type="EMBL" id="JAD33415.1"/>
    </source>
</evidence>
<dbReference type="EMBL" id="GBRH01264480">
    <property type="protein sequence ID" value="JAD33415.1"/>
    <property type="molecule type" value="Transcribed_RNA"/>
</dbReference>
<accession>A0A0A8Z9K4</accession>
<sequence>MINCYETEGKLGLCAKSPKYLYFVLELSNFNRHVGEIYVMPVSLLCRVHGRSQWDAVPLTM</sequence>